<sequence length="140" mass="15889">NENRELIIGWDGNEWVKAKCESYGDCHWYMDEINYEYGQYTGSVLFNLENYEDEEEPIPEDPDKCADVTETTLPSVCSCPSIEDIEAYEADPRTVKGGICYQEPIPEETDTETEKGASGSIRALWTVIAAVMLIPLMSMW</sequence>
<feature type="non-terminal residue" evidence="1">
    <location>
        <position position="1"/>
    </location>
</feature>
<organism evidence="1 2">
    <name type="scientific">Streblomastix strix</name>
    <dbReference type="NCBI Taxonomy" id="222440"/>
    <lineage>
        <taxon>Eukaryota</taxon>
        <taxon>Metamonada</taxon>
        <taxon>Preaxostyla</taxon>
        <taxon>Oxymonadida</taxon>
        <taxon>Streblomastigidae</taxon>
        <taxon>Streblomastix</taxon>
    </lineage>
</organism>
<reference evidence="1 2" key="1">
    <citation type="submission" date="2019-03" db="EMBL/GenBank/DDBJ databases">
        <title>Single cell metagenomics reveals metabolic interactions within the superorganism composed of flagellate Streblomastix strix and complex community of Bacteroidetes bacteria on its surface.</title>
        <authorList>
            <person name="Treitli S.C."/>
            <person name="Kolisko M."/>
            <person name="Husnik F."/>
            <person name="Keeling P."/>
            <person name="Hampl V."/>
        </authorList>
    </citation>
    <scope>NUCLEOTIDE SEQUENCE [LARGE SCALE GENOMIC DNA]</scope>
    <source>
        <strain evidence="1">ST1C</strain>
    </source>
</reference>
<dbReference type="AlphaFoldDB" id="A0A5J4TIW1"/>
<proteinExistence type="predicted"/>
<protein>
    <submittedName>
        <fullName evidence="1">Uncharacterized protein</fullName>
    </submittedName>
</protein>
<comment type="caution">
    <text evidence="1">The sequence shown here is derived from an EMBL/GenBank/DDBJ whole genome shotgun (WGS) entry which is preliminary data.</text>
</comment>
<name>A0A5J4TIW1_9EUKA</name>
<accession>A0A5J4TIW1</accession>
<evidence type="ECO:0000313" key="2">
    <source>
        <dbReference type="Proteomes" id="UP000324800"/>
    </source>
</evidence>
<dbReference type="Proteomes" id="UP000324800">
    <property type="component" value="Unassembled WGS sequence"/>
</dbReference>
<dbReference type="EMBL" id="SNRW01031358">
    <property type="protein sequence ID" value="KAA6357471.1"/>
    <property type="molecule type" value="Genomic_DNA"/>
</dbReference>
<evidence type="ECO:0000313" key="1">
    <source>
        <dbReference type="EMBL" id="KAA6357471.1"/>
    </source>
</evidence>
<gene>
    <name evidence="1" type="ORF">EZS28_047002</name>
</gene>